<dbReference type="SUPFAM" id="SSF52540">
    <property type="entry name" value="P-loop containing nucleoside triphosphate hydrolases"/>
    <property type="match status" value="2"/>
</dbReference>
<dbReference type="InterPro" id="IPR027417">
    <property type="entry name" value="P-loop_NTPase"/>
</dbReference>
<reference evidence="5 6" key="1">
    <citation type="journal article" date="2014" name="Int. J. Syst. Evol. Microbiol.">
        <title>Oceanisphaera profunda sp. nov., a marine bacterium isolated from deep-sea sediment, and emended description of the genus Oceanisphaera.</title>
        <authorList>
            <person name="Xu Z."/>
            <person name="Zhang X.Y."/>
            <person name="Su H.N."/>
            <person name="Yu Z.C."/>
            <person name="Liu C."/>
            <person name="Li H."/>
            <person name="Chen X.L."/>
            <person name="Song X.Y."/>
            <person name="Xie B.B."/>
            <person name="Qin Q.L."/>
            <person name="Zhou B.C."/>
            <person name="Shi M."/>
            <person name="Huang Y."/>
            <person name="Zhang Y.Z."/>
        </authorList>
    </citation>
    <scope>NUCLEOTIDE SEQUENCE [LARGE SCALE GENOMIC DNA]</scope>
    <source>
        <strain evidence="5 6">SM1222</strain>
    </source>
</reference>
<dbReference type="SMART" id="SM00382">
    <property type="entry name" value="AAA"/>
    <property type="match status" value="2"/>
</dbReference>
<evidence type="ECO:0000313" key="6">
    <source>
        <dbReference type="Proteomes" id="UP000243937"/>
    </source>
</evidence>
<sequence length="697" mass="77033">MSALNPIPEFLRKKSRPKHTSEPCYAPLPMLWALRLLLLGGGVKIGLSKRRHDLDDFLQTLAPEQEASELTPTEVMSLLSAALGKLESTRIDIPAPLDTNLQQLGVSLGLNELQQEIVAFLVLIEQDNVLSQAMGLFYSNTVGTQQLVNLLAIALVQPRRQVSLALAASSPLLSCGLVEIAYHGQGLALMTGLEDVLLYEQDGPLSLLQAFSNHNLPTLLTLDDFAHLQPFIDQLTRYLSRNIQRPHSGMNILLYGAPGTGKTELTRALAAHLGCVLHEVKFANLQGEALNGRERFARYQLCQQVLRTNANSLVLFDEVEDVFNERISQGQKAWVNRLLEDNPRPAFWLTNDISELDAAFIRRFDLVLAMPELTAEARLNIAKRLLNKLNVSEPWLQQLAKQPHLQPAHLARAAKVVQKLGYRKAEKVEAAMEDLLANLYQALGFHWQRLSQPKIQSLFNPALCASDTALAPMIKGLARSGMGRLCLYGPPGTGKTALARHLAVTLDKPLLAKKASDLLDAFVGGTEKNLAAAFDEATESGAILLIDEADSLLATRAGAVRNWEVSQVNELLVQMEQYNGILVMATNFMSHLDAAALRRFDFKIRFNYFSPEQAWMYFNTQLGLAVGTDFYEQEVAHLYSALCKLSQLTPGDFAAVARRHQVMGEKISPESLLAGLQQEHSLKTADQSKPIGFMANQ</sequence>
<dbReference type="Gene3D" id="3.40.50.300">
    <property type="entry name" value="P-loop containing nucleotide triphosphate hydrolases"/>
    <property type="match status" value="2"/>
</dbReference>
<gene>
    <name evidence="5" type="ORF">CBP31_04540</name>
</gene>
<evidence type="ECO:0000259" key="4">
    <source>
        <dbReference type="SMART" id="SM00382"/>
    </source>
</evidence>
<dbReference type="InterPro" id="IPR003593">
    <property type="entry name" value="AAA+_ATPase"/>
</dbReference>
<protein>
    <recommendedName>
        <fullName evidence="4">AAA+ ATPase domain-containing protein</fullName>
    </recommendedName>
</protein>
<keyword evidence="2" id="KW-0547">Nucleotide-binding</keyword>
<dbReference type="Proteomes" id="UP000243937">
    <property type="component" value="Chromosome"/>
</dbReference>
<dbReference type="AlphaFoldDB" id="A0A1Y0D3U0"/>
<dbReference type="PANTHER" id="PTHR23073">
    <property type="entry name" value="26S PROTEASOME REGULATORY SUBUNIT"/>
    <property type="match status" value="1"/>
</dbReference>
<dbReference type="InterPro" id="IPR003959">
    <property type="entry name" value="ATPase_AAA_core"/>
</dbReference>
<name>A0A1Y0D3U0_9GAMM</name>
<organism evidence="5 6">
    <name type="scientific">Oceanisphaera profunda</name>
    <dbReference type="NCBI Taxonomy" id="1416627"/>
    <lineage>
        <taxon>Bacteria</taxon>
        <taxon>Pseudomonadati</taxon>
        <taxon>Pseudomonadota</taxon>
        <taxon>Gammaproteobacteria</taxon>
        <taxon>Aeromonadales</taxon>
        <taxon>Aeromonadaceae</taxon>
        <taxon>Oceanisphaera</taxon>
    </lineage>
</organism>
<dbReference type="GO" id="GO:0016887">
    <property type="term" value="F:ATP hydrolysis activity"/>
    <property type="evidence" value="ECO:0007669"/>
    <property type="project" value="InterPro"/>
</dbReference>
<evidence type="ECO:0000256" key="3">
    <source>
        <dbReference type="ARBA" id="ARBA00022840"/>
    </source>
</evidence>
<dbReference type="KEGG" id="opf:CBP31_04540"/>
<feature type="domain" description="AAA+ ATPase" evidence="4">
    <location>
        <begin position="481"/>
        <end position="610"/>
    </location>
</feature>
<dbReference type="EMBL" id="CP021377">
    <property type="protein sequence ID" value="ART81984.1"/>
    <property type="molecule type" value="Genomic_DNA"/>
</dbReference>
<evidence type="ECO:0000313" key="5">
    <source>
        <dbReference type="EMBL" id="ART81984.1"/>
    </source>
</evidence>
<feature type="domain" description="AAA+ ATPase" evidence="4">
    <location>
        <begin position="248"/>
        <end position="374"/>
    </location>
</feature>
<comment type="similarity">
    <text evidence="1">Belongs to the AAA ATPase family.</text>
</comment>
<evidence type="ECO:0000256" key="2">
    <source>
        <dbReference type="ARBA" id="ARBA00022741"/>
    </source>
</evidence>
<proteinExistence type="inferred from homology"/>
<dbReference type="Pfam" id="PF00004">
    <property type="entry name" value="AAA"/>
    <property type="match status" value="2"/>
</dbReference>
<keyword evidence="3" id="KW-0067">ATP-binding</keyword>
<dbReference type="CDD" id="cd19481">
    <property type="entry name" value="RecA-like_protease"/>
    <property type="match status" value="2"/>
</dbReference>
<evidence type="ECO:0000256" key="1">
    <source>
        <dbReference type="ARBA" id="ARBA00006914"/>
    </source>
</evidence>
<dbReference type="OrthoDB" id="9809379at2"/>
<dbReference type="RefSeq" id="WP_087035072.1">
    <property type="nucleotide sequence ID" value="NZ_CP021377.1"/>
</dbReference>
<dbReference type="GO" id="GO:0005524">
    <property type="term" value="F:ATP binding"/>
    <property type="evidence" value="ECO:0007669"/>
    <property type="project" value="UniProtKB-KW"/>
</dbReference>
<dbReference type="InterPro" id="IPR050221">
    <property type="entry name" value="26S_Proteasome_ATPase"/>
</dbReference>
<keyword evidence="6" id="KW-1185">Reference proteome</keyword>
<accession>A0A1Y0D3U0</accession>